<comment type="cofactor">
    <cofactor evidence="1">
        <name>dipyrromethane</name>
        <dbReference type="ChEBI" id="CHEBI:60342"/>
    </cofactor>
</comment>
<dbReference type="Proteomes" id="UP000635902">
    <property type="component" value="Unassembled WGS sequence"/>
</dbReference>
<evidence type="ECO:0000259" key="9">
    <source>
        <dbReference type="Pfam" id="PF01379"/>
    </source>
</evidence>
<comment type="similarity">
    <text evidence="3">Belongs to the HMBS family.</text>
</comment>
<dbReference type="SUPFAM" id="SSF53850">
    <property type="entry name" value="Periplasmic binding protein-like II"/>
    <property type="match status" value="1"/>
</dbReference>
<feature type="domain" description="Porphobilinogen deaminase N-terminal" evidence="9">
    <location>
        <begin position="8"/>
        <end position="210"/>
    </location>
</feature>
<dbReference type="SUPFAM" id="SSF54782">
    <property type="entry name" value="Porphobilinogen deaminase (hydroxymethylbilane synthase), C-terminal domain"/>
    <property type="match status" value="1"/>
</dbReference>
<dbReference type="InterPro" id="IPR022418">
    <property type="entry name" value="Porphobilinogen_deaminase_C"/>
</dbReference>
<dbReference type="InterPro" id="IPR036803">
    <property type="entry name" value="Porphobilinogen_deaminase_C_sf"/>
</dbReference>
<dbReference type="PRINTS" id="PR00151">
    <property type="entry name" value="PORPHBDMNASE"/>
</dbReference>
<dbReference type="Gene3D" id="3.30.160.40">
    <property type="entry name" value="Porphobilinogen deaminase, C-terminal domain"/>
    <property type="match status" value="1"/>
</dbReference>
<evidence type="ECO:0000256" key="3">
    <source>
        <dbReference type="ARBA" id="ARBA00005638"/>
    </source>
</evidence>
<dbReference type="PANTHER" id="PTHR11557:SF0">
    <property type="entry name" value="PORPHOBILINOGEN DEAMINASE"/>
    <property type="match status" value="1"/>
</dbReference>
<keyword evidence="6" id="KW-0627">Porphyrin biosynthesis</keyword>
<dbReference type="NCBIfam" id="TIGR00212">
    <property type="entry name" value="hemC"/>
    <property type="match status" value="1"/>
</dbReference>
<dbReference type="EC" id="2.5.1.61" evidence="4 8"/>
<evidence type="ECO:0000256" key="5">
    <source>
        <dbReference type="ARBA" id="ARBA00022679"/>
    </source>
</evidence>
<evidence type="ECO:0000256" key="6">
    <source>
        <dbReference type="ARBA" id="ARBA00023244"/>
    </source>
</evidence>
<dbReference type="RefSeq" id="WP_194555671.1">
    <property type="nucleotide sequence ID" value="NZ_JADKMY010000001.1"/>
</dbReference>
<protein>
    <recommendedName>
        <fullName evidence="4 8">Hydroxymethylbilane synthase</fullName>
        <ecNumber evidence="4 8">2.5.1.61</ecNumber>
    </recommendedName>
</protein>
<gene>
    <name evidence="11" type="primary">hemC</name>
    <name evidence="11" type="ORF">IRY30_01675</name>
</gene>
<accession>A0ABR9ZJH0</accession>
<evidence type="ECO:0000256" key="1">
    <source>
        <dbReference type="ARBA" id="ARBA00001916"/>
    </source>
</evidence>
<dbReference type="PROSITE" id="PS00533">
    <property type="entry name" value="PORPHOBILINOGEN_DEAM"/>
    <property type="match status" value="1"/>
</dbReference>
<comment type="function">
    <text evidence="2">Tetrapolymerization of the monopyrrole PBG into the hydroxymethylbilane pre-uroporphyrinogen in several discrete steps.</text>
</comment>
<dbReference type="PANTHER" id="PTHR11557">
    <property type="entry name" value="PORPHOBILINOGEN DEAMINASE"/>
    <property type="match status" value="1"/>
</dbReference>
<dbReference type="InterPro" id="IPR000860">
    <property type="entry name" value="HemC"/>
</dbReference>
<dbReference type="Pfam" id="PF01379">
    <property type="entry name" value="Porphobil_deam"/>
    <property type="match status" value="1"/>
</dbReference>
<evidence type="ECO:0000256" key="7">
    <source>
        <dbReference type="ARBA" id="ARBA00048169"/>
    </source>
</evidence>
<reference evidence="11 12" key="1">
    <citation type="submission" date="2020-10" db="EMBL/GenBank/DDBJ databases">
        <title>Novel species in genus Corynebacterium.</title>
        <authorList>
            <person name="Zhang G."/>
        </authorList>
    </citation>
    <scope>NUCLEOTIDE SEQUENCE [LARGE SCALE GENOMIC DNA]</scope>
    <source>
        <strain evidence="11 12">DSM 45110</strain>
    </source>
</reference>
<dbReference type="Pfam" id="PF03900">
    <property type="entry name" value="Porphobil_deamC"/>
    <property type="match status" value="1"/>
</dbReference>
<comment type="catalytic activity">
    <reaction evidence="7">
        <text>4 porphobilinogen + H2O = hydroxymethylbilane + 4 NH4(+)</text>
        <dbReference type="Rhea" id="RHEA:13185"/>
        <dbReference type="ChEBI" id="CHEBI:15377"/>
        <dbReference type="ChEBI" id="CHEBI:28938"/>
        <dbReference type="ChEBI" id="CHEBI:57845"/>
        <dbReference type="ChEBI" id="CHEBI:58126"/>
        <dbReference type="EC" id="2.5.1.61"/>
    </reaction>
</comment>
<feature type="domain" description="Porphobilinogen deaminase C-terminal" evidence="10">
    <location>
        <begin position="225"/>
        <end position="320"/>
    </location>
</feature>
<organism evidence="11 12">
    <name type="scientific">Corynebacterium suicordis DSM 45110</name>
    <dbReference type="NCBI Taxonomy" id="1121369"/>
    <lineage>
        <taxon>Bacteria</taxon>
        <taxon>Bacillati</taxon>
        <taxon>Actinomycetota</taxon>
        <taxon>Actinomycetes</taxon>
        <taxon>Mycobacteriales</taxon>
        <taxon>Corynebacteriaceae</taxon>
        <taxon>Corynebacterium</taxon>
    </lineage>
</organism>
<comment type="caution">
    <text evidence="11">The sequence shown here is derived from an EMBL/GenBank/DDBJ whole genome shotgun (WGS) entry which is preliminary data.</text>
</comment>
<evidence type="ECO:0000313" key="11">
    <source>
        <dbReference type="EMBL" id="MBF4552792.1"/>
    </source>
</evidence>
<sequence>MTSKRTFLIGTRGSLLATTQSGHVREAITSQGLQAELHLVHTPGDASQAAQTPVAQIGIGVFTETLRNALDSHECDIAVHSFKDLPTAADPRFRTVVPTRVDPREVLISVDNKPLMELAPGAKVGTGAPRRVSQILAVRPDLELVPLRGNITTRMSRVGQDLDAVVLARAGLERVDMLDNAAESIDPQLVMPAPAQGALSVEVRADDEEAFAAVAALDDSLSHAQAIAERAVLSTLEAGCSAPVGAYSTLEMHPAGASGETTATLRVYGGAFALDGSDTLVRDASAEIPFGSTRTLLDATWSETAAQAKRLGTQVGEALLADGAERLMAIHR</sequence>
<dbReference type="InterPro" id="IPR022419">
    <property type="entry name" value="Porphobilin_deaminase_cofac_BS"/>
</dbReference>
<evidence type="ECO:0000313" key="12">
    <source>
        <dbReference type="Proteomes" id="UP000635902"/>
    </source>
</evidence>
<evidence type="ECO:0000256" key="2">
    <source>
        <dbReference type="ARBA" id="ARBA00002869"/>
    </source>
</evidence>
<dbReference type="EMBL" id="JADKMY010000001">
    <property type="protein sequence ID" value="MBF4552792.1"/>
    <property type="molecule type" value="Genomic_DNA"/>
</dbReference>
<keyword evidence="5 11" id="KW-0808">Transferase</keyword>
<dbReference type="PIRSF" id="PIRSF001438">
    <property type="entry name" value="4pyrrol_synth_OHMeBilane_synth"/>
    <property type="match status" value="1"/>
</dbReference>
<dbReference type="Gene3D" id="3.40.190.10">
    <property type="entry name" value="Periplasmic binding protein-like II"/>
    <property type="match status" value="2"/>
</dbReference>
<dbReference type="GO" id="GO:0004418">
    <property type="term" value="F:hydroxymethylbilane synthase activity"/>
    <property type="evidence" value="ECO:0007669"/>
    <property type="project" value="UniProtKB-EC"/>
</dbReference>
<name>A0ABR9ZJH0_9CORY</name>
<evidence type="ECO:0000259" key="10">
    <source>
        <dbReference type="Pfam" id="PF03900"/>
    </source>
</evidence>
<proteinExistence type="inferred from homology"/>
<evidence type="ECO:0000256" key="8">
    <source>
        <dbReference type="NCBIfam" id="TIGR00212"/>
    </source>
</evidence>
<keyword evidence="12" id="KW-1185">Reference proteome</keyword>
<dbReference type="InterPro" id="IPR022417">
    <property type="entry name" value="Porphobilin_deaminase_N"/>
</dbReference>
<evidence type="ECO:0000256" key="4">
    <source>
        <dbReference type="ARBA" id="ARBA00012655"/>
    </source>
</evidence>